<evidence type="ECO:0000256" key="10">
    <source>
        <dbReference type="ARBA" id="ARBA00022741"/>
    </source>
</evidence>
<feature type="binding site" evidence="21">
    <location>
        <begin position="134"/>
        <end position="136"/>
    </location>
    <ligand>
        <name>NAD(+)</name>
        <dbReference type="ChEBI" id="CHEBI:57540"/>
    </ligand>
</feature>
<feature type="active site" description="For EPSP synthase activity" evidence="21">
    <location>
        <position position="868"/>
    </location>
</feature>
<feature type="binding site" evidence="21">
    <location>
        <position position="172"/>
    </location>
    <ligand>
        <name>7-phospho-2-dehydro-3-deoxy-D-arabino-heptonate</name>
        <dbReference type="ChEBI" id="CHEBI:58394"/>
    </ligand>
</feature>
<keyword evidence="11 21" id="KW-0418">Kinase</keyword>
<evidence type="ECO:0000256" key="6">
    <source>
        <dbReference type="ARBA" id="ARBA00022490"/>
    </source>
</evidence>
<dbReference type="NCBIfam" id="TIGR01093">
    <property type="entry name" value="aroD"/>
    <property type="match status" value="1"/>
</dbReference>
<comment type="similarity">
    <text evidence="21">In the C-terminal section; belongs to the shikimate dehydrogenase family.</text>
</comment>
<dbReference type="CDD" id="cd01556">
    <property type="entry name" value="EPSP_synthase"/>
    <property type="match status" value="1"/>
</dbReference>
<comment type="similarity">
    <text evidence="5 22">Belongs to the EPSP synthase family.</text>
</comment>
<dbReference type="CDD" id="cd08195">
    <property type="entry name" value="DHQS"/>
    <property type="match status" value="1"/>
</dbReference>
<keyword evidence="18 21" id="KW-0511">Multifunctional enzyme</keyword>
<comment type="pathway">
    <text evidence="2 21">Metabolic intermediate biosynthesis; chorismate biosynthesis; chorismate from D-erythrose 4-phosphate and phosphoenolpyruvate: step 5/7.</text>
</comment>
<dbReference type="InterPro" id="IPR013792">
    <property type="entry name" value="RNA3'P_cycl/enolpyr_Trfase_a/b"/>
</dbReference>
<dbReference type="InterPro" id="IPR001986">
    <property type="entry name" value="Enolpyruvate_Tfrase_dom"/>
</dbReference>
<comment type="caution">
    <text evidence="29">The sequence shown here is derived from an EMBL/GenBank/DDBJ whole genome shotgun (WGS) entry which is preliminary data.</text>
</comment>
<comment type="pathway">
    <text evidence="21">Metabolic intermediate biosynthesis; chorismate biosynthesis; chorismate from D-erythrose 4-phosphate and phosphoenolpyruvate: step 3/7.</text>
</comment>
<comment type="similarity">
    <text evidence="4">In the N-terminal section; belongs to the shikimate kinase family.</text>
</comment>
<comment type="similarity">
    <text evidence="3">In the 2nd section; belongs to the type-I 3-dehydroquinase family.</text>
</comment>
<feature type="domain" description="3-dehydroquinate synthase C-terminal" evidence="28">
    <location>
        <begin position="211"/>
        <end position="384"/>
    </location>
</feature>
<comment type="catalytic activity">
    <reaction evidence="19">
        <text>3-phosphoshikimate + phosphoenolpyruvate = 5-O-(1-carboxyvinyl)-3-phosphoshikimate + phosphate</text>
        <dbReference type="Rhea" id="RHEA:21256"/>
        <dbReference type="ChEBI" id="CHEBI:43474"/>
        <dbReference type="ChEBI" id="CHEBI:57701"/>
        <dbReference type="ChEBI" id="CHEBI:58702"/>
        <dbReference type="ChEBI" id="CHEBI:145989"/>
        <dbReference type="EC" id="2.5.1.19"/>
    </reaction>
    <physiologicalReaction direction="left-to-right" evidence="19">
        <dbReference type="Rhea" id="RHEA:21257"/>
    </physiologicalReaction>
</comment>
<dbReference type="EC" id="4.2.1.10" evidence="21"/>
<dbReference type="EC" id="2.7.1.71" evidence="21"/>
<dbReference type="NCBIfam" id="TIGR01356">
    <property type="entry name" value="aroA"/>
    <property type="match status" value="1"/>
</dbReference>
<keyword evidence="10 21" id="KW-0547">Nucleotide-binding</keyword>
<keyword evidence="16 21" id="KW-0057">Aromatic amino acid biosynthesis</keyword>
<dbReference type="Pfam" id="PF01487">
    <property type="entry name" value="DHquinase_I"/>
    <property type="match status" value="1"/>
</dbReference>
<comment type="similarity">
    <text evidence="21">In the 3rd section; belongs to the shikimate kinase family.</text>
</comment>
<dbReference type="UniPathway" id="UPA00053">
    <property type="reaction ID" value="UER00085"/>
</dbReference>
<feature type="binding site" evidence="21">
    <location>
        <position position="182"/>
    </location>
    <ligand>
        <name>7-phospho-2-dehydro-3-deoxy-D-arabino-heptonate</name>
        <dbReference type="ChEBI" id="CHEBI:58394"/>
    </ligand>
</feature>
<evidence type="ECO:0000256" key="22">
    <source>
        <dbReference type="RuleBase" id="RU004164"/>
    </source>
</evidence>
<evidence type="ECO:0000256" key="19">
    <source>
        <dbReference type="ARBA" id="ARBA00044633"/>
    </source>
</evidence>
<dbReference type="InterPro" id="IPR006151">
    <property type="entry name" value="Shikm_DH/Glu-tRNA_Rdtase"/>
</dbReference>
<keyword evidence="30" id="KW-1185">Reference proteome</keyword>
<feature type="active site" description="Proton acceptor; for 3-dehydroquinate dehydratase activity" evidence="21">
    <location>
        <position position="1244"/>
    </location>
</feature>
<dbReference type="FunFam" id="3.20.20.70:FF:000135">
    <property type="entry name" value="Pentafunctional AROM polypeptide"/>
    <property type="match status" value="1"/>
</dbReference>
<reference evidence="29" key="1">
    <citation type="submission" date="2020-04" db="EMBL/GenBank/DDBJ databases">
        <title>Analysis of mating type loci in Filobasidium floriforme.</title>
        <authorList>
            <person name="Nowrousian M."/>
        </authorList>
    </citation>
    <scope>NUCLEOTIDE SEQUENCE</scope>
    <source>
        <strain evidence="29">CBS 6242</strain>
    </source>
</reference>
<dbReference type="GO" id="GO:0003856">
    <property type="term" value="F:3-dehydroquinate synthase activity"/>
    <property type="evidence" value="ECO:0007669"/>
    <property type="project" value="UniProtKB-UniRule"/>
</dbReference>
<dbReference type="Pfam" id="PF00275">
    <property type="entry name" value="EPSP_synthase"/>
    <property type="match status" value="1"/>
</dbReference>
<dbReference type="SUPFAM" id="SSF51569">
    <property type="entry name" value="Aldolase"/>
    <property type="match status" value="1"/>
</dbReference>
<evidence type="ECO:0000256" key="11">
    <source>
        <dbReference type="ARBA" id="ARBA00022777"/>
    </source>
</evidence>
<dbReference type="HAMAP" id="MF_03143">
    <property type="entry name" value="Pentafunct_AroM"/>
    <property type="match status" value="1"/>
</dbReference>
<evidence type="ECO:0000256" key="13">
    <source>
        <dbReference type="ARBA" id="ARBA00022840"/>
    </source>
</evidence>
<evidence type="ECO:0000313" key="29">
    <source>
        <dbReference type="EMBL" id="KAG7562518.1"/>
    </source>
</evidence>
<dbReference type="InterPro" id="IPR056179">
    <property type="entry name" value="DHQS_C"/>
</dbReference>
<dbReference type="InterPro" id="IPR030960">
    <property type="entry name" value="DHQS/DOIS_N"/>
</dbReference>
<comment type="similarity">
    <text evidence="21">In the N-terminal section; belongs to the sugar phosphate cyclases superfamily. Dehydroquinate synthase family.</text>
</comment>
<dbReference type="EC" id="2.5.1.19" evidence="21"/>
<comment type="subcellular location">
    <subcellularLocation>
        <location evidence="21">Cytoplasm</location>
    </subcellularLocation>
</comment>
<feature type="binding site" evidence="21">
    <location>
        <position position="139"/>
    </location>
    <ligand>
        <name>NAD(+)</name>
        <dbReference type="ChEBI" id="CHEBI:57540"/>
    </ligand>
</feature>
<dbReference type="Gene3D" id="3.40.50.1970">
    <property type="match status" value="1"/>
</dbReference>
<evidence type="ECO:0000256" key="5">
    <source>
        <dbReference type="ARBA" id="ARBA00009948"/>
    </source>
</evidence>
<feature type="binding site" evidence="21">
    <location>
        <begin position="214"/>
        <end position="217"/>
    </location>
    <ligand>
        <name>7-phospho-2-dehydro-3-deoxy-D-arabino-heptonate</name>
        <dbReference type="ChEBI" id="CHEBI:58394"/>
    </ligand>
</feature>
<keyword evidence="14 21" id="KW-0521">NADP</keyword>
<keyword evidence="6 21" id="KW-0963">Cytoplasm</keyword>
<evidence type="ECO:0000256" key="9">
    <source>
        <dbReference type="ARBA" id="ARBA00022723"/>
    </source>
</evidence>
<sequence>MVDAKSAINPDLLKVSILGSESIHVGFHLIPYFVNKILWTLRSSTYVIVTDTCIGQLHLPDVVKEFQKQIAEVQASDPQLSAQLARGENVGPRVLYYEVSPGEGAKSRKQKEIIEDWMLENHCLRDTVLIALGGGVVGDLTGYVAATYMRGIKFVQIPTTLLAMVDSAVGGKTAVDTPHGKNFIGAFWQPSFIFVDLSFLETLGNREFANGMAEVVKTAAIWKDDDFALLESRANEIISAVESGSTKADHTGRFAETRTEAQGLLMTVVTGSIYVKSHIVTIDERETGLRNLVNFGHTIGHAIEAVLTPRMLHGECVSVGMILEAEVARQKGVFSQVGVGRLTRALKAYGLPVSLHDPRITSLPVSKKLSVSTLMNLMKVDKKNSGAFIKVVLLSRIGKTYEEKASSIENPIIEKVLCDAVRVRAGIPRSMTGDKQGIVMSTPGSKSISNRALVLAALGSGVCRMRNLLHSDDTAVMMAALSDLKGAVFSWEDGGETLVVQGGGGKMHPPQSGKHVYLGNAGTAARFLTAVCTLVQPEADRDHTVVTGNARMKQRPIGPLVDALRENGSEIDYLEGSGCLPLRIASKGLNGGHIKLAASVSSQYVSAVLLCAPYAREPVTLELTGGQVISQLYIDMTIAMMREFGVEVVREQDANGTLLDIYKISNGAYVNPAIYNVESDASSATYPLAIAAITGTTCTLTNIGSSSLQGDARFAKEVLEPMGCTVEQTATQTKVTGPPIGQLRALNSVDMEPMTDAFLTASVLAAVATQEPFESRRQADLGANVTRIYGIANQRVKECNRIQAMRDQLRKFGVQTDEFDDGIIIFGSPLKNLKEGASIHCYDDHRVAMAFSVLATVVDQTVITEKRCVEKTWPNWWDDLSRIIGIEFEGVDLADQGQTSGSGAYTSHLAGSLRENATIFITGMRGAGKTYLSTLAGSLLNRPVIDADDWFTEQVGIPISQYVAANGWPAFREKEREHLAHFIKEKPDGYIISLGGGVVETQGCRDLLKAYLADSGIVVHVFREIDEIRRYLGEIGDTSLRPSYGESAMDVYQRRRPWYYECSSHDYLNYKGALVGNEAAGPGDGSRAEASRFFRLLAGLSNNSPELDVSHRTSFLALTLPDITPALSVLDDITVGVDAVELRVDLLSTTGSAPTHPTIPPMDFVALQLAALRHHVVLPVIFSVRTASQGGFFPDEAVDEYFEFVRLAIRAGCEFIDIEVGMPKDRVEEIIKHKGPSQIIASWHDWSGAAKWNETTMAQKYQQCHAIGDVVKLVGTATEPEDNTLLSVFASQARKTSDKPLLAINMGQQGQMSRVLNPILTPVTHPALPSPSAPGQTTFAQIQQALHLLGRLPAKNYYLFGTPISASLSPTIHNTGFQALGLPHKYSLHETEEVDLSISRILADPHFGGASITIPHKLSIMPHLTTVSDDARAIGAVNTITVKHTEEGSRILYGDNSDWKAIRTMAFKQLPTNVRLTETTTGLVIGAGGTCRAAVYAIHKLGIKTIYLFNRTRENAEKVAKFFPKDFNIICVTSLDNLPAAKPTVIVSTVPGGSMTLEPSASGILLKPTLLNEDGGVAIEMAYRPKVSALIELAQHTESWNHVFGVDILLEQAFVQFEGWTKRHAPRNVQIAAVQQKEKERDEAAVRAQRSATPKMVNGHSKYLNGKMASFPPAAQIEYSSSAPMPTQTASHTVNGDDPEVPTHLYQRLPKHLLISQGDNKEPTPDYLRMILLCKLVIRYSVAS</sequence>
<dbReference type="InterPro" id="IPR001381">
    <property type="entry name" value="DHquinase_I"/>
</dbReference>
<evidence type="ECO:0000259" key="25">
    <source>
        <dbReference type="Pfam" id="PF01488"/>
    </source>
</evidence>
<comment type="pathway">
    <text evidence="1 21 22">Metabolic intermediate biosynthesis; chorismate biosynthesis; chorismate from D-erythrose 4-phosphate and phosphoenolpyruvate: step 6/7.</text>
</comment>
<dbReference type="Proteomes" id="UP000812966">
    <property type="component" value="Unassembled WGS sequence"/>
</dbReference>
<dbReference type="Pfam" id="PF08501">
    <property type="entry name" value="Shikimate_dh_N"/>
    <property type="match status" value="1"/>
</dbReference>
<evidence type="ECO:0000256" key="14">
    <source>
        <dbReference type="ARBA" id="ARBA00022857"/>
    </source>
</evidence>
<comment type="catalytic activity">
    <reaction evidence="20 21">
        <text>shikimate + ATP = 3-phosphoshikimate + ADP + H(+)</text>
        <dbReference type="Rhea" id="RHEA:13121"/>
        <dbReference type="ChEBI" id="CHEBI:15378"/>
        <dbReference type="ChEBI" id="CHEBI:30616"/>
        <dbReference type="ChEBI" id="CHEBI:36208"/>
        <dbReference type="ChEBI" id="CHEBI:145989"/>
        <dbReference type="ChEBI" id="CHEBI:456216"/>
        <dbReference type="EC" id="2.7.1.71"/>
    </reaction>
</comment>
<dbReference type="InterPro" id="IPR023000">
    <property type="entry name" value="Shikimate_kinase_CS"/>
</dbReference>
<dbReference type="InterPro" id="IPR036291">
    <property type="entry name" value="NAD(P)-bd_dom_sf"/>
</dbReference>
<dbReference type="CDD" id="cd00502">
    <property type="entry name" value="DHQase_I"/>
    <property type="match status" value="1"/>
</dbReference>
<dbReference type="InterPro" id="IPR006264">
    <property type="entry name" value="EPSP_synthase"/>
</dbReference>
<evidence type="ECO:0000256" key="17">
    <source>
        <dbReference type="ARBA" id="ARBA00023239"/>
    </source>
</evidence>
<dbReference type="SUPFAM" id="SSF52540">
    <property type="entry name" value="P-loop containing nucleoside triphosphate hydrolases"/>
    <property type="match status" value="1"/>
</dbReference>
<evidence type="ECO:0000313" key="30">
    <source>
        <dbReference type="Proteomes" id="UP000812966"/>
    </source>
</evidence>
<evidence type="ECO:0000256" key="12">
    <source>
        <dbReference type="ARBA" id="ARBA00022833"/>
    </source>
</evidence>
<evidence type="ECO:0000256" key="18">
    <source>
        <dbReference type="ARBA" id="ARBA00023268"/>
    </source>
</evidence>
<feature type="region of interest" description="3-dehydroquinate synthase" evidence="21">
    <location>
        <begin position="1"/>
        <end position="410"/>
    </location>
</feature>
<evidence type="ECO:0000256" key="2">
    <source>
        <dbReference type="ARBA" id="ARBA00004842"/>
    </source>
</evidence>
<comment type="similarity">
    <text evidence="21">In the 2nd section; belongs to the EPSP synthase family.</text>
</comment>
<keyword evidence="12 21" id="KW-0862">Zinc</keyword>
<comment type="cofactor">
    <cofactor evidence="21">
        <name>Zn(2+)</name>
        <dbReference type="ChEBI" id="CHEBI:29105"/>
    </cofactor>
    <text evidence="21">Binds 2 Zn(2+) ions per subunit.</text>
</comment>
<dbReference type="InterPro" id="IPR013785">
    <property type="entry name" value="Aldolase_TIM"/>
</dbReference>
<dbReference type="GO" id="GO:0009423">
    <property type="term" value="P:chorismate biosynthetic process"/>
    <property type="evidence" value="ECO:0007669"/>
    <property type="project" value="UniProtKB-UniRule"/>
</dbReference>
<dbReference type="Pfam" id="PF01202">
    <property type="entry name" value="SKI"/>
    <property type="match status" value="1"/>
</dbReference>
<feature type="binding site" evidence="21">
    <location>
        <position position="297"/>
    </location>
    <ligand>
        <name>7-phospho-2-dehydro-3-deoxy-D-arabino-heptonate</name>
        <dbReference type="ChEBI" id="CHEBI:58394"/>
    </ligand>
</feature>
<evidence type="ECO:0000259" key="24">
    <source>
        <dbReference type="Pfam" id="PF00275"/>
    </source>
</evidence>
<evidence type="ECO:0000256" key="7">
    <source>
        <dbReference type="ARBA" id="ARBA00022605"/>
    </source>
</evidence>
<comment type="catalytic activity">
    <reaction evidence="21">
        <text>3-dehydroquinate = 3-dehydroshikimate + H2O</text>
        <dbReference type="Rhea" id="RHEA:21096"/>
        <dbReference type="ChEBI" id="CHEBI:15377"/>
        <dbReference type="ChEBI" id="CHEBI:16630"/>
        <dbReference type="ChEBI" id="CHEBI:32364"/>
        <dbReference type="EC" id="4.2.1.10"/>
    </reaction>
</comment>
<accession>A0A8K0NPG8</accession>
<dbReference type="Pfam" id="PF01761">
    <property type="entry name" value="DHQ_synthase"/>
    <property type="match status" value="1"/>
</dbReference>
<dbReference type="CDD" id="cd00464">
    <property type="entry name" value="SK"/>
    <property type="match status" value="1"/>
</dbReference>
<feature type="binding site" evidence="21">
    <location>
        <position position="214"/>
    </location>
    <ligand>
        <name>Zn(2+)</name>
        <dbReference type="ChEBI" id="CHEBI:29105"/>
        <note>catalytic</note>
    </ligand>
</feature>
<dbReference type="Gene3D" id="3.20.20.70">
    <property type="entry name" value="Aldolase class I"/>
    <property type="match status" value="1"/>
</dbReference>
<feature type="binding site" evidence="21">
    <location>
        <position position="150"/>
    </location>
    <ligand>
        <name>7-phospho-2-dehydro-3-deoxy-D-arabino-heptonate</name>
        <dbReference type="ChEBI" id="CHEBI:58394"/>
    </ligand>
</feature>
<comment type="function">
    <text evidence="21">The AROM polypeptide catalyzes 5 consecutive enzymatic reactions in prechorismate polyaromatic amino acid biosynthesis.</text>
</comment>
<feature type="binding site" evidence="21">
    <location>
        <begin position="103"/>
        <end position="106"/>
    </location>
    <ligand>
        <name>NAD(+)</name>
        <dbReference type="ChEBI" id="CHEBI:57540"/>
    </ligand>
</feature>
<feature type="binding site" evidence="21">
    <location>
        <position position="297"/>
    </location>
    <ligand>
        <name>Zn(2+)</name>
        <dbReference type="ChEBI" id="CHEBI:29105"/>
        <note>catalytic</note>
    </ligand>
</feature>
<evidence type="ECO:0000256" key="8">
    <source>
        <dbReference type="ARBA" id="ARBA00022679"/>
    </source>
</evidence>
<dbReference type="InterPro" id="IPR008289">
    <property type="entry name" value="Pentafunct_AroM"/>
</dbReference>
<dbReference type="FunFam" id="3.65.10.10:FF:000008">
    <property type="entry name" value="Pentafunctional AROM polypeptide"/>
    <property type="match status" value="1"/>
</dbReference>
<dbReference type="NCBIfam" id="TIGR01809">
    <property type="entry name" value="Shik-DH-AROM"/>
    <property type="match status" value="1"/>
</dbReference>
<dbReference type="InterPro" id="IPR046346">
    <property type="entry name" value="Aminoacid_DH-like_N_sf"/>
</dbReference>
<feature type="domain" description="Shikimate dehydrogenase substrate binding N-terminal" evidence="27">
    <location>
        <begin position="1359"/>
        <end position="1440"/>
    </location>
</feature>
<feature type="domain" description="Enolpyruvate transferase" evidence="24">
    <location>
        <begin position="436"/>
        <end position="880"/>
    </location>
</feature>
<dbReference type="InterPro" id="IPR027417">
    <property type="entry name" value="P-loop_NTPase"/>
</dbReference>
<dbReference type="FunFam" id="3.40.50.1970:FF:000007">
    <property type="entry name" value="Pentafunctional AROM polypeptide"/>
    <property type="match status" value="1"/>
</dbReference>
<comment type="subunit">
    <text evidence="21">Homodimer.</text>
</comment>
<dbReference type="InterPro" id="IPR000623">
    <property type="entry name" value="Shikimate_kinase/TSH1"/>
</dbReference>
<dbReference type="GO" id="GO:0003866">
    <property type="term" value="F:3-phosphoshikimate 1-carboxyvinyltransferase activity"/>
    <property type="evidence" value="ECO:0007669"/>
    <property type="project" value="UniProtKB-UniRule"/>
</dbReference>
<dbReference type="Gene3D" id="3.40.50.720">
    <property type="entry name" value="NAD(P)-binding Rossmann-like Domain"/>
    <property type="match status" value="1"/>
</dbReference>
<dbReference type="GO" id="GO:0003855">
    <property type="term" value="F:3-dehydroquinate dehydratase activity"/>
    <property type="evidence" value="ECO:0007669"/>
    <property type="project" value="UniProtKB-UniRule"/>
</dbReference>
<dbReference type="PRINTS" id="PR01100">
    <property type="entry name" value="SHIKIMTKNASE"/>
</dbReference>
<dbReference type="PANTHER" id="PTHR21090:SF5">
    <property type="entry name" value="PENTAFUNCTIONAL AROM POLYPEPTIDE"/>
    <property type="match status" value="1"/>
</dbReference>
<dbReference type="PROSITE" id="PS00885">
    <property type="entry name" value="EPSP_SYNTHASE_2"/>
    <property type="match status" value="1"/>
</dbReference>
<comment type="similarity">
    <text evidence="21">In the 4th section; belongs to the type-I 3-dehydroquinase family.</text>
</comment>
<feature type="active site" description="Proton acceptor; for 3-dehydroquinate synthase activity" evidence="21">
    <location>
        <position position="286"/>
    </location>
</feature>
<feature type="region of interest" description="Shikimate dehydrogenase" evidence="21">
    <location>
        <begin position="1354"/>
        <end position="1744"/>
    </location>
</feature>
<dbReference type="Gene3D" id="3.40.50.300">
    <property type="entry name" value="P-loop containing nucleotide triphosphate hydrolases"/>
    <property type="match status" value="1"/>
</dbReference>
<evidence type="ECO:0000259" key="27">
    <source>
        <dbReference type="Pfam" id="PF08501"/>
    </source>
</evidence>
<dbReference type="GO" id="GO:0046872">
    <property type="term" value="F:metal ion binding"/>
    <property type="evidence" value="ECO:0007669"/>
    <property type="project" value="UniProtKB-UniRule"/>
</dbReference>
<evidence type="ECO:0000256" key="3">
    <source>
        <dbReference type="ARBA" id="ARBA00006477"/>
    </source>
</evidence>
<name>A0A8K0NPG8_9TREE</name>
<dbReference type="InterPro" id="IPR013708">
    <property type="entry name" value="Shikimate_DH-bd_N"/>
</dbReference>
<evidence type="ECO:0000259" key="26">
    <source>
        <dbReference type="Pfam" id="PF01761"/>
    </source>
</evidence>
<feature type="binding site" evidence="21">
    <location>
        <position position="210"/>
    </location>
    <ligand>
        <name>NAD(+)</name>
        <dbReference type="ChEBI" id="CHEBI:57540"/>
    </ligand>
</feature>
<feature type="binding site" evidence="21">
    <location>
        <begin position="290"/>
        <end position="294"/>
    </location>
    <ligand>
        <name>7-phospho-2-dehydro-3-deoxy-D-arabino-heptonate</name>
        <dbReference type="ChEBI" id="CHEBI:58394"/>
    </ligand>
</feature>
<protein>
    <recommendedName>
        <fullName evidence="21">Pentafunctional AROM polypeptide</fullName>
    </recommendedName>
    <domain>
        <recommendedName>
            <fullName evidence="21">3-dehydroquinate synthase</fullName>
            <shortName evidence="21">DHQS</shortName>
            <ecNumber evidence="21">4.2.3.4</ecNumber>
        </recommendedName>
    </domain>
    <domain>
        <recommendedName>
            <fullName evidence="21">3-phosphoshikimate 1-carboxyvinyltransferase</fullName>
            <ecNumber evidence="21">2.5.1.19</ecNumber>
        </recommendedName>
        <alternativeName>
            <fullName evidence="21">5-enolpyruvylshikimate-3-phosphate synthase</fullName>
            <shortName evidence="21">EPSP synthase</shortName>
            <shortName evidence="21">EPSPS</shortName>
        </alternativeName>
    </domain>
    <domain>
        <recommendedName>
            <fullName evidence="21">Shikimate kinase</fullName>
            <shortName evidence="21">SK</shortName>
            <ecNumber evidence="21">2.7.1.71</ecNumber>
        </recommendedName>
    </domain>
    <domain>
        <recommendedName>
            <fullName evidence="21">3-dehydroquinate dehydratase</fullName>
            <shortName evidence="21">3-dehydroquinase</shortName>
            <ecNumber evidence="21">4.2.1.10</ecNumber>
        </recommendedName>
    </domain>
    <domain>
        <recommendedName>
            <fullName evidence="21">Shikimate dehydrogenase</fullName>
            <ecNumber evidence="21">1.1.1.25</ecNumber>
        </recommendedName>
    </domain>
</protein>
<dbReference type="SUPFAM" id="SSF56796">
    <property type="entry name" value="Dehydroquinate synthase-like"/>
    <property type="match status" value="1"/>
</dbReference>
<proteinExistence type="inferred from homology"/>
<evidence type="ECO:0000256" key="21">
    <source>
        <dbReference type="HAMAP-Rule" id="MF_03143"/>
    </source>
</evidence>
<keyword evidence="13 21" id="KW-0067">ATP-binding</keyword>
<dbReference type="Pfam" id="PF24621">
    <property type="entry name" value="DHQS_C"/>
    <property type="match status" value="1"/>
</dbReference>
<dbReference type="Gene3D" id="3.40.50.10860">
    <property type="entry name" value="Leucine Dehydrogenase, chain A, domain 1"/>
    <property type="match status" value="1"/>
</dbReference>
<dbReference type="Gene3D" id="1.20.1090.10">
    <property type="entry name" value="Dehydroquinate synthase-like - alpha domain"/>
    <property type="match status" value="1"/>
</dbReference>
<feature type="region of interest" description="Disordered" evidence="23">
    <location>
        <begin position="1682"/>
        <end position="1702"/>
    </location>
</feature>
<comment type="pathway">
    <text evidence="21">Metabolic intermediate biosynthesis; chorismate biosynthesis; chorismate from D-erythrose 4-phosphate and phosphoenolpyruvate: step 4/7.</text>
</comment>
<comment type="catalytic activity">
    <reaction evidence="21">
        <text>7-phospho-2-dehydro-3-deoxy-D-arabino-heptonate = 3-dehydroquinate + phosphate</text>
        <dbReference type="Rhea" id="RHEA:21968"/>
        <dbReference type="ChEBI" id="CHEBI:32364"/>
        <dbReference type="ChEBI" id="CHEBI:43474"/>
        <dbReference type="ChEBI" id="CHEBI:58394"/>
        <dbReference type="EC" id="4.2.3.4"/>
    </reaction>
</comment>
<keyword evidence="9 21" id="KW-0479">Metal-binding</keyword>
<keyword evidence="7 21" id="KW-0028">Amino-acid biosynthesis</keyword>
<dbReference type="GO" id="GO:0004765">
    <property type="term" value="F:shikimate kinase activity"/>
    <property type="evidence" value="ECO:0007669"/>
    <property type="project" value="UniProtKB-UniRule"/>
</dbReference>
<comment type="caution">
    <text evidence="21">Lacks conserved residue(s) required for the propagation of feature annotation.</text>
</comment>
<dbReference type="EC" id="1.1.1.25" evidence="21"/>
<dbReference type="GO" id="GO:0004764">
    <property type="term" value="F:shikimate 3-dehydrogenase (NADP+) activity"/>
    <property type="evidence" value="ECO:0007669"/>
    <property type="project" value="UniProtKB-UniRule"/>
</dbReference>
<gene>
    <name evidence="29" type="ORF">FFLO_01992</name>
</gene>
<dbReference type="CDD" id="cd01065">
    <property type="entry name" value="NAD_bind_Shikimate_DH"/>
    <property type="match status" value="1"/>
</dbReference>
<dbReference type="Gene3D" id="3.65.10.10">
    <property type="entry name" value="Enolpyruvate transferase domain"/>
    <property type="match status" value="2"/>
</dbReference>
<dbReference type="GO" id="GO:0005524">
    <property type="term" value="F:ATP binding"/>
    <property type="evidence" value="ECO:0007669"/>
    <property type="project" value="UniProtKB-UniRule"/>
</dbReference>
<dbReference type="InterPro" id="IPR023193">
    <property type="entry name" value="EPSP_synthase_CS"/>
</dbReference>
<dbReference type="InterPro" id="IPR016037">
    <property type="entry name" value="DHQ_synth_AroB"/>
</dbReference>
<keyword evidence="8 21" id="KW-0808">Transferase</keyword>
<dbReference type="HAMAP" id="MF_00210">
    <property type="entry name" value="EPSP_synth"/>
    <property type="match status" value="1"/>
</dbReference>
<feature type="domain" description="3-dehydroquinate synthase N-terminal" evidence="26">
    <location>
        <begin position="98"/>
        <end position="209"/>
    </location>
</feature>
<evidence type="ECO:0000256" key="1">
    <source>
        <dbReference type="ARBA" id="ARBA00004811"/>
    </source>
</evidence>
<dbReference type="EC" id="4.2.3.4" evidence="21"/>
<dbReference type="InterPro" id="IPR010110">
    <property type="entry name" value="Shikimate_DH_AroM-type"/>
</dbReference>
<feature type="binding site" evidence="21">
    <location>
        <position position="313"/>
    </location>
    <ligand>
        <name>7-phospho-2-dehydro-3-deoxy-D-arabino-heptonate</name>
        <dbReference type="ChEBI" id="CHEBI:58394"/>
    </ligand>
</feature>
<feature type="binding site" evidence="21">
    <location>
        <begin position="199"/>
        <end position="202"/>
    </location>
    <ligand>
        <name>NAD(+)</name>
        <dbReference type="ChEBI" id="CHEBI:57540"/>
    </ligand>
</feature>
<dbReference type="FunFam" id="1.20.1090.10:FF:000007">
    <property type="entry name" value="Pentafunctional AROM polypeptide"/>
    <property type="match status" value="1"/>
</dbReference>
<feature type="domain" description="Quinate/shikimate 5-dehydrogenase/glutamyl-tRNA reductase" evidence="25">
    <location>
        <begin position="1479"/>
        <end position="1549"/>
    </location>
</feature>
<dbReference type="Pfam" id="PF01488">
    <property type="entry name" value="Shikimate_DH"/>
    <property type="match status" value="1"/>
</dbReference>
<feature type="compositionally biased region" description="Polar residues" evidence="23">
    <location>
        <begin position="1682"/>
        <end position="1694"/>
    </location>
</feature>
<evidence type="ECO:0000259" key="28">
    <source>
        <dbReference type="Pfam" id="PF24621"/>
    </source>
</evidence>
<dbReference type="GO" id="GO:0005737">
    <property type="term" value="C:cytoplasm"/>
    <property type="evidence" value="ECO:0007669"/>
    <property type="project" value="UniProtKB-SubCell"/>
</dbReference>
<feature type="binding site" evidence="21">
    <location>
        <begin position="159"/>
        <end position="160"/>
    </location>
    <ligand>
        <name>NAD(+)</name>
        <dbReference type="ChEBI" id="CHEBI:57540"/>
    </ligand>
</feature>
<feature type="binding site" evidence="21">
    <location>
        <position position="166"/>
    </location>
    <ligand>
        <name>7-phospho-2-dehydro-3-deoxy-D-arabino-heptonate</name>
        <dbReference type="ChEBI" id="CHEBI:58394"/>
    </ligand>
</feature>
<dbReference type="PANTHER" id="PTHR21090">
    <property type="entry name" value="AROM/DEHYDROQUINATE SYNTHASE"/>
    <property type="match status" value="1"/>
</dbReference>
<evidence type="ECO:0000256" key="4">
    <source>
        <dbReference type="ARBA" id="ARBA00009349"/>
    </source>
</evidence>
<keyword evidence="15 21" id="KW-0560">Oxidoreductase</keyword>
<dbReference type="InterPro" id="IPR036968">
    <property type="entry name" value="Enolpyruvate_Tfrase_sf"/>
</dbReference>
<dbReference type="HAMAP" id="MF_00109">
    <property type="entry name" value="Shikimate_kinase"/>
    <property type="match status" value="1"/>
</dbReference>
<feature type="binding site" evidence="21">
    <location>
        <position position="382"/>
    </location>
    <ligand>
        <name>7-phospho-2-dehydro-3-deoxy-D-arabino-heptonate</name>
        <dbReference type="ChEBI" id="CHEBI:58394"/>
    </ligand>
</feature>
<feature type="binding site" evidence="21">
    <location>
        <position position="181"/>
    </location>
    <ligand>
        <name>NAD(+)</name>
        <dbReference type="ChEBI" id="CHEBI:57540"/>
    </ligand>
</feature>
<dbReference type="GO" id="GO:0008652">
    <property type="term" value="P:amino acid biosynthetic process"/>
    <property type="evidence" value="ECO:0007669"/>
    <property type="project" value="UniProtKB-KW"/>
</dbReference>
<evidence type="ECO:0000256" key="15">
    <source>
        <dbReference type="ARBA" id="ARBA00023002"/>
    </source>
</evidence>
<dbReference type="PROSITE" id="PS01128">
    <property type="entry name" value="SHIKIMATE_KINASE"/>
    <property type="match status" value="1"/>
</dbReference>
<evidence type="ECO:0000256" key="16">
    <source>
        <dbReference type="ARBA" id="ARBA00023141"/>
    </source>
</evidence>
<dbReference type="SUPFAM" id="SSF51735">
    <property type="entry name" value="NAD(P)-binding Rossmann-fold domains"/>
    <property type="match status" value="1"/>
</dbReference>
<comment type="catalytic activity">
    <reaction evidence="21">
        <text>shikimate + NADP(+) = 3-dehydroshikimate + NADPH + H(+)</text>
        <dbReference type="Rhea" id="RHEA:17737"/>
        <dbReference type="ChEBI" id="CHEBI:15378"/>
        <dbReference type="ChEBI" id="CHEBI:16630"/>
        <dbReference type="ChEBI" id="CHEBI:36208"/>
        <dbReference type="ChEBI" id="CHEBI:57783"/>
        <dbReference type="ChEBI" id="CHEBI:58349"/>
        <dbReference type="EC" id="1.1.1.25"/>
    </reaction>
</comment>
<feature type="binding site" evidence="21">
    <location>
        <position position="276"/>
    </location>
    <ligand>
        <name>7-phospho-2-dehydro-3-deoxy-D-arabino-heptonate</name>
        <dbReference type="ChEBI" id="CHEBI:58394"/>
    </ligand>
</feature>
<dbReference type="InterPro" id="IPR031322">
    <property type="entry name" value="Shikimate/glucono_kinase"/>
</dbReference>
<feature type="binding site" evidence="21">
    <location>
        <position position="313"/>
    </location>
    <ligand>
        <name>Zn(2+)</name>
        <dbReference type="ChEBI" id="CHEBI:29105"/>
        <note>catalytic</note>
    </ligand>
</feature>
<feature type="binding site" evidence="21">
    <location>
        <begin position="923"/>
        <end position="930"/>
    </location>
    <ligand>
        <name>ATP</name>
        <dbReference type="ChEBI" id="CHEBI:30616"/>
    </ligand>
</feature>
<feature type="active site" description="Proton acceptor; for 3-dehydroquinate synthase activity" evidence="21">
    <location>
        <position position="301"/>
    </location>
</feature>
<evidence type="ECO:0000256" key="23">
    <source>
        <dbReference type="SAM" id="MobiDB-lite"/>
    </source>
</evidence>
<dbReference type="PROSITE" id="PS00104">
    <property type="entry name" value="EPSP_SYNTHASE_1"/>
    <property type="match status" value="1"/>
</dbReference>
<keyword evidence="17 21" id="KW-0456">Lyase</keyword>
<dbReference type="GO" id="GO:0009073">
    <property type="term" value="P:aromatic amino acid family biosynthetic process"/>
    <property type="evidence" value="ECO:0007669"/>
    <property type="project" value="UniProtKB-UniRule"/>
</dbReference>
<dbReference type="SUPFAM" id="SSF53223">
    <property type="entry name" value="Aminoacid dehydrogenase-like, N-terminal domain"/>
    <property type="match status" value="1"/>
</dbReference>
<organism evidence="29 30">
    <name type="scientific">Filobasidium floriforme</name>
    <dbReference type="NCBI Taxonomy" id="5210"/>
    <lineage>
        <taxon>Eukaryota</taxon>
        <taxon>Fungi</taxon>
        <taxon>Dikarya</taxon>
        <taxon>Basidiomycota</taxon>
        <taxon>Agaricomycotina</taxon>
        <taxon>Tremellomycetes</taxon>
        <taxon>Filobasidiales</taxon>
        <taxon>Filobasidiaceae</taxon>
        <taxon>Filobasidium</taxon>
    </lineage>
</organism>
<dbReference type="FunFam" id="3.65.10.10:FF:000007">
    <property type="entry name" value="Pentafunctional AROM polypeptide"/>
    <property type="match status" value="1"/>
</dbReference>
<dbReference type="SUPFAM" id="SSF55205">
    <property type="entry name" value="EPT/RTPC-like"/>
    <property type="match status" value="1"/>
</dbReference>
<evidence type="ECO:0000256" key="20">
    <source>
        <dbReference type="ARBA" id="ARBA00048567"/>
    </source>
</evidence>
<dbReference type="EMBL" id="JABELV010000030">
    <property type="protein sequence ID" value="KAG7562518.1"/>
    <property type="molecule type" value="Genomic_DNA"/>
</dbReference>
<comment type="pathway">
    <text evidence="21">Metabolic intermediate biosynthesis; chorismate biosynthesis; chorismate from D-erythrose 4-phosphate and phosphoenolpyruvate: step 2/7.</text>
</comment>
<dbReference type="NCBIfam" id="TIGR01357">
    <property type="entry name" value="aroB"/>
    <property type="match status" value="1"/>
</dbReference>
<feature type="active site" description="Schiff-base intermediate with substrate; for 3-dehydroquinate dehydratase activity" evidence="21">
    <location>
        <position position="1272"/>
    </location>
</feature>